<feature type="transmembrane region" description="Helical" evidence="7">
    <location>
        <begin position="109"/>
        <end position="133"/>
    </location>
</feature>
<dbReference type="PROSITE" id="PS50928">
    <property type="entry name" value="ABC_TM1"/>
    <property type="match status" value="1"/>
</dbReference>
<evidence type="ECO:0000256" key="7">
    <source>
        <dbReference type="RuleBase" id="RU363032"/>
    </source>
</evidence>
<sequence>MIRFLLNRAATMAVTIAIISALVFFIIKLPPGDFLTNQIAELRAQGETASIQKAEFLIRQYGLDLPIWQQYLVWIGVWPGPNGFSGLLQGDWGWSFEYDRPVTEVVGDALWLTLLINLVVVVFVHVVSIPIAIYSATRQYSIGDYIATFVGYIGLATPSFLLALILLYYMNRWFGISIGGLYDAKYAGQPWTWPKIQSLLSHLIVPTIVIGLGGTAAMIRRMRANLLDELGKQYYVTAKAKGMPPTRALLKYPFRMSLNPFIADIGNLLPHLVSGSVLVSLVLSLPTVGPILLAALKTQDQFLAGFILMFVAVLTVVGMLVSDLLLAMLDPRIRLAGRAR</sequence>
<keyword evidence="6 7" id="KW-0472">Membrane</keyword>
<evidence type="ECO:0000256" key="1">
    <source>
        <dbReference type="ARBA" id="ARBA00004651"/>
    </source>
</evidence>
<gene>
    <name evidence="9" type="ORF">EV668_1240</name>
</gene>
<keyword evidence="5 7" id="KW-1133">Transmembrane helix</keyword>
<dbReference type="OrthoDB" id="9807402at2"/>
<keyword evidence="2 7" id="KW-0813">Transport</keyword>
<dbReference type="SUPFAM" id="SSF161098">
    <property type="entry name" value="MetI-like"/>
    <property type="match status" value="1"/>
</dbReference>
<organism evidence="9 10">
    <name type="scientific">Enterovirga rhinocerotis</name>
    <dbReference type="NCBI Taxonomy" id="1339210"/>
    <lineage>
        <taxon>Bacteria</taxon>
        <taxon>Pseudomonadati</taxon>
        <taxon>Pseudomonadota</taxon>
        <taxon>Alphaproteobacteria</taxon>
        <taxon>Hyphomicrobiales</taxon>
        <taxon>Methylobacteriaceae</taxon>
        <taxon>Enterovirga</taxon>
    </lineage>
</organism>
<dbReference type="InterPro" id="IPR000515">
    <property type="entry name" value="MetI-like"/>
</dbReference>
<evidence type="ECO:0000259" key="8">
    <source>
        <dbReference type="PROSITE" id="PS50928"/>
    </source>
</evidence>
<dbReference type="GO" id="GO:0055085">
    <property type="term" value="P:transmembrane transport"/>
    <property type="evidence" value="ECO:0007669"/>
    <property type="project" value="InterPro"/>
</dbReference>
<feature type="transmembrane region" description="Helical" evidence="7">
    <location>
        <begin position="199"/>
        <end position="219"/>
    </location>
</feature>
<evidence type="ECO:0000313" key="9">
    <source>
        <dbReference type="EMBL" id="TDR93971.1"/>
    </source>
</evidence>
<comment type="caution">
    <text evidence="9">The sequence shown here is derived from an EMBL/GenBank/DDBJ whole genome shotgun (WGS) entry which is preliminary data.</text>
</comment>
<dbReference type="CDD" id="cd06261">
    <property type="entry name" value="TM_PBP2"/>
    <property type="match status" value="1"/>
</dbReference>
<evidence type="ECO:0000256" key="2">
    <source>
        <dbReference type="ARBA" id="ARBA00022448"/>
    </source>
</evidence>
<feature type="transmembrane region" description="Helical" evidence="7">
    <location>
        <begin position="9"/>
        <end position="27"/>
    </location>
</feature>
<dbReference type="PANTHER" id="PTHR30465:SF43">
    <property type="entry name" value="OLIGOPEPTIDE ABC TRANSPORTER, PERMEASE PROTEIN"/>
    <property type="match status" value="1"/>
</dbReference>
<dbReference type="InterPro" id="IPR045621">
    <property type="entry name" value="BPD_transp_1_N"/>
</dbReference>
<evidence type="ECO:0000256" key="3">
    <source>
        <dbReference type="ARBA" id="ARBA00022475"/>
    </source>
</evidence>
<feature type="domain" description="ABC transmembrane type-1" evidence="8">
    <location>
        <begin position="110"/>
        <end position="326"/>
    </location>
</feature>
<dbReference type="RefSeq" id="WP_133768921.1">
    <property type="nucleotide sequence ID" value="NZ_SNZR01000011.1"/>
</dbReference>
<comment type="similarity">
    <text evidence="7">Belongs to the binding-protein-dependent transport system permease family.</text>
</comment>
<dbReference type="Pfam" id="PF19300">
    <property type="entry name" value="BPD_transp_1_N"/>
    <property type="match status" value="1"/>
</dbReference>
<proteinExistence type="inferred from homology"/>
<evidence type="ECO:0000256" key="4">
    <source>
        <dbReference type="ARBA" id="ARBA00022692"/>
    </source>
</evidence>
<keyword evidence="3" id="KW-1003">Cell membrane</keyword>
<keyword evidence="4 7" id="KW-0812">Transmembrane</keyword>
<dbReference type="Gene3D" id="1.10.3720.10">
    <property type="entry name" value="MetI-like"/>
    <property type="match status" value="1"/>
</dbReference>
<evidence type="ECO:0000256" key="6">
    <source>
        <dbReference type="ARBA" id="ARBA00023136"/>
    </source>
</evidence>
<keyword evidence="10" id="KW-1185">Reference proteome</keyword>
<dbReference type="GO" id="GO:0005886">
    <property type="term" value="C:plasma membrane"/>
    <property type="evidence" value="ECO:0007669"/>
    <property type="project" value="UniProtKB-SubCell"/>
</dbReference>
<dbReference type="Pfam" id="PF00528">
    <property type="entry name" value="BPD_transp_1"/>
    <property type="match status" value="1"/>
</dbReference>
<reference evidence="9 10" key="1">
    <citation type="submission" date="2019-03" db="EMBL/GenBank/DDBJ databases">
        <title>Genomic Encyclopedia of Type Strains, Phase IV (KMG-IV): sequencing the most valuable type-strain genomes for metagenomic binning, comparative biology and taxonomic classification.</title>
        <authorList>
            <person name="Goeker M."/>
        </authorList>
    </citation>
    <scope>NUCLEOTIDE SEQUENCE [LARGE SCALE GENOMIC DNA]</scope>
    <source>
        <strain evidence="9 10">DSM 25903</strain>
    </source>
</reference>
<dbReference type="EMBL" id="SNZR01000011">
    <property type="protein sequence ID" value="TDR93971.1"/>
    <property type="molecule type" value="Genomic_DNA"/>
</dbReference>
<dbReference type="AlphaFoldDB" id="A0A4R7C6T2"/>
<accession>A0A4R7C6T2</accession>
<feature type="transmembrane region" description="Helical" evidence="7">
    <location>
        <begin position="145"/>
        <end position="170"/>
    </location>
</feature>
<protein>
    <submittedName>
        <fullName evidence="9">Peptide/nickel transport system permease protein</fullName>
    </submittedName>
</protein>
<comment type="subcellular location">
    <subcellularLocation>
        <location evidence="1 7">Cell membrane</location>
        <topology evidence="1 7">Multi-pass membrane protein</topology>
    </subcellularLocation>
</comment>
<dbReference type="InterPro" id="IPR035906">
    <property type="entry name" value="MetI-like_sf"/>
</dbReference>
<name>A0A4R7C6T2_9HYPH</name>
<dbReference type="Proteomes" id="UP000295122">
    <property type="component" value="Unassembled WGS sequence"/>
</dbReference>
<feature type="transmembrane region" description="Helical" evidence="7">
    <location>
        <begin position="302"/>
        <end position="329"/>
    </location>
</feature>
<evidence type="ECO:0000256" key="5">
    <source>
        <dbReference type="ARBA" id="ARBA00022989"/>
    </source>
</evidence>
<evidence type="ECO:0000313" key="10">
    <source>
        <dbReference type="Proteomes" id="UP000295122"/>
    </source>
</evidence>
<feature type="transmembrane region" description="Helical" evidence="7">
    <location>
        <begin position="277"/>
        <end position="296"/>
    </location>
</feature>
<dbReference type="PANTHER" id="PTHR30465">
    <property type="entry name" value="INNER MEMBRANE ABC TRANSPORTER"/>
    <property type="match status" value="1"/>
</dbReference>